<feature type="region of interest" description="Disordered" evidence="1">
    <location>
        <begin position="226"/>
        <end position="245"/>
    </location>
</feature>
<feature type="region of interest" description="Disordered" evidence="1">
    <location>
        <begin position="1"/>
        <end position="29"/>
    </location>
</feature>
<proteinExistence type="predicted"/>
<dbReference type="AlphaFoldDB" id="A0A914WUG1"/>
<accession>A0A914WUG1</accession>
<feature type="compositionally biased region" description="Basic residues" evidence="1">
    <location>
        <begin position="1"/>
        <end position="10"/>
    </location>
</feature>
<evidence type="ECO:0000313" key="2">
    <source>
        <dbReference type="Proteomes" id="UP000887566"/>
    </source>
</evidence>
<protein>
    <submittedName>
        <fullName evidence="3">C2H2-type domain-containing protein</fullName>
    </submittedName>
</protein>
<dbReference type="Proteomes" id="UP000887566">
    <property type="component" value="Unplaced"/>
</dbReference>
<reference evidence="3" key="1">
    <citation type="submission" date="2022-11" db="UniProtKB">
        <authorList>
            <consortium name="WormBaseParasite"/>
        </authorList>
    </citation>
    <scope>IDENTIFICATION</scope>
</reference>
<dbReference type="WBParaSite" id="PSAMB.scaffold52size92702.g1138.t1">
    <property type="protein sequence ID" value="PSAMB.scaffold52size92702.g1138.t1"/>
    <property type="gene ID" value="PSAMB.scaffold52size92702.g1138"/>
</dbReference>
<sequence>MHNARKKSKLRKELEQLEKQRKAPNLPASDHSKLACCGVTFVSEKKLVGHKQLVHLPPSKQQLPFAASSSSSSVSVDVVPAAIVEAVEHSYSSAVEESETNDNFLNVAGISCQQCDMTLFGLKSAPFICHIFGHIAPPPDLARLKFNCNLCRDKYLFGIVQVLYHSKVHPDIPFSQIFPSHTDTGPIFAYLDEGVRALFGANDADQVFSIIDSTHLPLFRSVEQGDSADDDSLIDSPPTDQQGDSKSAVVKMMLNSFRCLQCRCILDRDQLPQHVLRHLDVNMDDQAIFQGLTGRNRQGRFQCQLCATAKPFDGLYSLRFALLHALTEHPGVPFSSIFLWSTTTNLLLVSYLRRIVQNLFPKRIVSRVIDIVANGSLSRNLPVLTQNRKRKVVLVARPKASSAGPSHSSYKLPIRKSVAVESRVAPIARSLALNSHSYSSNQEEILKAIAVKSELSNDPDASLPVRALNIMPELYDQTSAGFLKGSVTVKGEEVDCPSDMNGIVIGRSEMDYFCDEEAKPFL</sequence>
<evidence type="ECO:0000313" key="3">
    <source>
        <dbReference type="WBParaSite" id="PSAMB.scaffold52size92702.g1138.t1"/>
    </source>
</evidence>
<feature type="compositionally biased region" description="Basic and acidic residues" evidence="1">
    <location>
        <begin position="11"/>
        <end position="21"/>
    </location>
</feature>
<evidence type="ECO:0000256" key="1">
    <source>
        <dbReference type="SAM" id="MobiDB-lite"/>
    </source>
</evidence>
<keyword evidence="2" id="KW-1185">Reference proteome</keyword>
<organism evidence="2 3">
    <name type="scientific">Plectus sambesii</name>
    <dbReference type="NCBI Taxonomy" id="2011161"/>
    <lineage>
        <taxon>Eukaryota</taxon>
        <taxon>Metazoa</taxon>
        <taxon>Ecdysozoa</taxon>
        <taxon>Nematoda</taxon>
        <taxon>Chromadorea</taxon>
        <taxon>Plectida</taxon>
        <taxon>Plectina</taxon>
        <taxon>Plectoidea</taxon>
        <taxon>Plectidae</taxon>
        <taxon>Plectus</taxon>
    </lineage>
</organism>
<name>A0A914WUG1_9BILA</name>